<accession>A0AAD7HEU8</accession>
<evidence type="ECO:0000313" key="2">
    <source>
        <dbReference type="Proteomes" id="UP001215280"/>
    </source>
</evidence>
<keyword evidence="2" id="KW-1185">Reference proteome</keyword>
<feature type="non-terminal residue" evidence="1">
    <location>
        <position position="1"/>
    </location>
</feature>
<evidence type="ECO:0000313" key="1">
    <source>
        <dbReference type="EMBL" id="KAJ7718702.1"/>
    </source>
</evidence>
<dbReference type="AlphaFoldDB" id="A0AAD7HEU8"/>
<sequence length="164" mass="18309">EQVRSLSTYAHLTAALYIKHGTAYLTSPLYADSQAVIKNIIITIARMQLLNPDLRFYIILEGTDRIEVLFCDTRTLDHARNFDIEQLAGKLSLGTLINATFQCNPDLDRGHRRLKLNGALGIDHVNPASWTGDARVGNVKIQQEYDGGRDDANDLLEKHFGSEA</sequence>
<feature type="non-terminal residue" evidence="1">
    <location>
        <position position="164"/>
    </location>
</feature>
<name>A0AAD7HEU8_9AGAR</name>
<organism evidence="1 2">
    <name type="scientific">Mycena maculata</name>
    <dbReference type="NCBI Taxonomy" id="230809"/>
    <lineage>
        <taxon>Eukaryota</taxon>
        <taxon>Fungi</taxon>
        <taxon>Dikarya</taxon>
        <taxon>Basidiomycota</taxon>
        <taxon>Agaricomycotina</taxon>
        <taxon>Agaricomycetes</taxon>
        <taxon>Agaricomycetidae</taxon>
        <taxon>Agaricales</taxon>
        <taxon>Marasmiineae</taxon>
        <taxon>Mycenaceae</taxon>
        <taxon>Mycena</taxon>
    </lineage>
</organism>
<dbReference type="EMBL" id="JARJLG010000302">
    <property type="protein sequence ID" value="KAJ7718702.1"/>
    <property type="molecule type" value="Genomic_DNA"/>
</dbReference>
<dbReference type="Proteomes" id="UP001215280">
    <property type="component" value="Unassembled WGS sequence"/>
</dbReference>
<gene>
    <name evidence="1" type="ORF">DFH07DRAFT_679653</name>
</gene>
<proteinExistence type="predicted"/>
<reference evidence="1" key="1">
    <citation type="submission" date="2023-03" db="EMBL/GenBank/DDBJ databases">
        <title>Massive genome expansion in bonnet fungi (Mycena s.s.) driven by repeated elements and novel gene families across ecological guilds.</title>
        <authorList>
            <consortium name="Lawrence Berkeley National Laboratory"/>
            <person name="Harder C.B."/>
            <person name="Miyauchi S."/>
            <person name="Viragh M."/>
            <person name="Kuo A."/>
            <person name="Thoen E."/>
            <person name="Andreopoulos B."/>
            <person name="Lu D."/>
            <person name="Skrede I."/>
            <person name="Drula E."/>
            <person name="Henrissat B."/>
            <person name="Morin E."/>
            <person name="Kohler A."/>
            <person name="Barry K."/>
            <person name="LaButti K."/>
            <person name="Morin E."/>
            <person name="Salamov A."/>
            <person name="Lipzen A."/>
            <person name="Mereny Z."/>
            <person name="Hegedus B."/>
            <person name="Baldrian P."/>
            <person name="Stursova M."/>
            <person name="Weitz H."/>
            <person name="Taylor A."/>
            <person name="Grigoriev I.V."/>
            <person name="Nagy L.G."/>
            <person name="Martin F."/>
            <person name="Kauserud H."/>
        </authorList>
    </citation>
    <scope>NUCLEOTIDE SEQUENCE</scope>
    <source>
        <strain evidence="1">CBHHK188m</strain>
    </source>
</reference>
<protein>
    <submittedName>
        <fullName evidence="1">Uncharacterized protein</fullName>
    </submittedName>
</protein>
<comment type="caution">
    <text evidence="1">The sequence shown here is derived from an EMBL/GenBank/DDBJ whole genome shotgun (WGS) entry which is preliminary data.</text>
</comment>